<dbReference type="GO" id="GO:0005829">
    <property type="term" value="C:cytosol"/>
    <property type="evidence" value="ECO:0007669"/>
    <property type="project" value="TreeGrafter"/>
</dbReference>
<evidence type="ECO:0000313" key="8">
    <source>
        <dbReference type="EMBL" id="SKA88750.1"/>
    </source>
</evidence>
<protein>
    <recommendedName>
        <fullName evidence="3">Uridine phosphorylase</fullName>
        <ecNumber evidence="2">2.4.2.3</ecNumber>
    </recommendedName>
</protein>
<dbReference type="GO" id="GO:0004850">
    <property type="term" value="F:uridine phosphorylase activity"/>
    <property type="evidence" value="ECO:0007669"/>
    <property type="project" value="UniProtKB-EC"/>
</dbReference>
<dbReference type="InterPro" id="IPR018016">
    <property type="entry name" value="Nucleoside_phosphorylase_CS"/>
</dbReference>
<dbReference type="RefSeq" id="WP_078696463.1">
    <property type="nucleotide sequence ID" value="NZ_FUYH01000009.1"/>
</dbReference>
<evidence type="ECO:0000256" key="1">
    <source>
        <dbReference type="ARBA" id="ARBA00010456"/>
    </source>
</evidence>
<evidence type="ECO:0000256" key="4">
    <source>
        <dbReference type="ARBA" id="ARBA00022676"/>
    </source>
</evidence>
<dbReference type="Proteomes" id="UP000190105">
    <property type="component" value="Unassembled WGS sequence"/>
</dbReference>
<gene>
    <name evidence="8" type="ORF">SAMN05443428_10928</name>
</gene>
<dbReference type="PROSITE" id="PS01232">
    <property type="entry name" value="PNP_UDP_1"/>
    <property type="match status" value="1"/>
</dbReference>
<dbReference type="OrthoDB" id="9772602at2"/>
<dbReference type="PANTHER" id="PTHR43691:SF11">
    <property type="entry name" value="FI09636P-RELATED"/>
    <property type="match status" value="1"/>
</dbReference>
<dbReference type="EC" id="2.4.2.3" evidence="2"/>
<evidence type="ECO:0000256" key="6">
    <source>
        <dbReference type="ARBA" id="ARBA00048447"/>
    </source>
</evidence>
<dbReference type="Pfam" id="PF01048">
    <property type="entry name" value="PNP_UDP_1"/>
    <property type="match status" value="1"/>
</dbReference>
<name>A0A1T4XGS8_9CLOT</name>
<organism evidence="8 9">
    <name type="scientific">Caloramator quimbayensis</name>
    <dbReference type="NCBI Taxonomy" id="1147123"/>
    <lineage>
        <taxon>Bacteria</taxon>
        <taxon>Bacillati</taxon>
        <taxon>Bacillota</taxon>
        <taxon>Clostridia</taxon>
        <taxon>Eubacteriales</taxon>
        <taxon>Clostridiaceae</taxon>
        <taxon>Caloramator</taxon>
    </lineage>
</organism>
<dbReference type="InterPro" id="IPR000845">
    <property type="entry name" value="Nucleoside_phosphorylase_d"/>
</dbReference>
<keyword evidence="5" id="KW-0808">Transferase</keyword>
<dbReference type="EMBL" id="FUYH01000009">
    <property type="protein sequence ID" value="SKA88750.1"/>
    <property type="molecule type" value="Genomic_DNA"/>
</dbReference>
<dbReference type="InterPro" id="IPR035994">
    <property type="entry name" value="Nucleoside_phosphorylase_sf"/>
</dbReference>
<dbReference type="CDD" id="cd17767">
    <property type="entry name" value="UP_EcUdp-like"/>
    <property type="match status" value="1"/>
</dbReference>
<evidence type="ECO:0000313" key="9">
    <source>
        <dbReference type="Proteomes" id="UP000190105"/>
    </source>
</evidence>
<feature type="domain" description="Nucleoside phosphorylase" evidence="7">
    <location>
        <begin position="17"/>
        <end position="202"/>
    </location>
</feature>
<comment type="similarity">
    <text evidence="1">Belongs to the PNP/UDP phosphorylase family.</text>
</comment>
<accession>A0A1T4XGS8</accession>
<dbReference type="STRING" id="1147123.SAMN05443428_10928"/>
<comment type="catalytic activity">
    <reaction evidence="6">
        <text>uridine + phosphate = alpha-D-ribose 1-phosphate + uracil</text>
        <dbReference type="Rhea" id="RHEA:24388"/>
        <dbReference type="ChEBI" id="CHEBI:16704"/>
        <dbReference type="ChEBI" id="CHEBI:17568"/>
        <dbReference type="ChEBI" id="CHEBI:43474"/>
        <dbReference type="ChEBI" id="CHEBI:57720"/>
        <dbReference type="EC" id="2.4.2.3"/>
    </reaction>
</comment>
<evidence type="ECO:0000256" key="3">
    <source>
        <dbReference type="ARBA" id="ARBA00021980"/>
    </source>
</evidence>
<dbReference type="AlphaFoldDB" id="A0A1T4XGS8"/>
<reference evidence="9" key="1">
    <citation type="submission" date="2017-02" db="EMBL/GenBank/DDBJ databases">
        <authorList>
            <person name="Varghese N."/>
            <person name="Submissions S."/>
        </authorList>
    </citation>
    <scope>NUCLEOTIDE SEQUENCE [LARGE SCALE GENOMIC DNA]</scope>
    <source>
        <strain evidence="9">USBA 833</strain>
    </source>
</reference>
<keyword evidence="4" id="KW-0328">Glycosyltransferase</keyword>
<evidence type="ECO:0000259" key="7">
    <source>
        <dbReference type="Pfam" id="PF01048"/>
    </source>
</evidence>
<proteinExistence type="inferred from homology"/>
<dbReference type="PANTHER" id="PTHR43691">
    <property type="entry name" value="URIDINE PHOSPHORYLASE"/>
    <property type="match status" value="1"/>
</dbReference>
<evidence type="ECO:0000256" key="5">
    <source>
        <dbReference type="ARBA" id="ARBA00022679"/>
    </source>
</evidence>
<sequence>MENFEPHIKCSRELDVRYAVIPGDPMRVDRIAEHLDNPQLVAFNREYKSIIGYYKGIKVLAISSGIGGPSTAIAIEELKNIGIESAIRIGSCGALLKDIKLGDLIISQAAVRDDGTSKTYIKEIYPAVADIDLLNASIECAKTLKYNYHVGIVRSHDSFYIDDEEKISRFWGSKNILGSDMETSSLYVIGRLRGIKTLSILNVVVENEENTKEGIGSYVNGLDAAVEGEKREIILALETIYKYHNK</sequence>
<keyword evidence="9" id="KW-1185">Reference proteome</keyword>
<dbReference type="GO" id="GO:0009164">
    <property type="term" value="P:nucleoside catabolic process"/>
    <property type="evidence" value="ECO:0007669"/>
    <property type="project" value="UniProtKB-ARBA"/>
</dbReference>
<dbReference type="Gene3D" id="3.40.50.1580">
    <property type="entry name" value="Nucleoside phosphorylase domain"/>
    <property type="match status" value="1"/>
</dbReference>
<dbReference type="SUPFAM" id="SSF53167">
    <property type="entry name" value="Purine and uridine phosphorylases"/>
    <property type="match status" value="1"/>
</dbReference>
<evidence type="ECO:0000256" key="2">
    <source>
        <dbReference type="ARBA" id="ARBA00011888"/>
    </source>
</evidence>